<proteinExistence type="predicted"/>
<dbReference type="InterPro" id="IPR046143">
    <property type="entry name" value="DUF6145"/>
</dbReference>
<dbReference type="STRING" id="1121345.SAMN02745217_04510"/>
<dbReference type="Proteomes" id="UP000184612">
    <property type="component" value="Unassembled WGS sequence"/>
</dbReference>
<reference evidence="1 2" key="1">
    <citation type="submission" date="2016-12" db="EMBL/GenBank/DDBJ databases">
        <authorList>
            <person name="Song W.-J."/>
            <person name="Kurnit D.M."/>
        </authorList>
    </citation>
    <scope>NUCLEOTIDE SEQUENCE [LARGE SCALE GENOMIC DNA]</scope>
    <source>
        <strain evidence="1 2">DSM 12503</strain>
    </source>
</reference>
<evidence type="ECO:0000313" key="2">
    <source>
        <dbReference type="Proteomes" id="UP000184612"/>
    </source>
</evidence>
<name>A0A1M7YN23_9FIRM</name>
<sequence length="115" mass="13225">MAIFMYQENIILCASSAYEQKYYLSGDFDSLPESIKEELKIMCVLFTEDVGGVLTLEFDEEGTLLFNVSSDEGDILFDEIGSVLKIKELQRSKEELLESLELFYKVFFLGEEISY</sequence>
<dbReference type="AlphaFoldDB" id="A0A1M7YN23"/>
<protein>
    <submittedName>
        <fullName evidence="1">Uncharacterized protein</fullName>
    </submittedName>
</protein>
<keyword evidence="2" id="KW-1185">Reference proteome</keyword>
<dbReference type="EMBL" id="FRFD01000017">
    <property type="protein sequence ID" value="SHO54071.1"/>
    <property type="molecule type" value="Genomic_DNA"/>
</dbReference>
<dbReference type="Pfam" id="PF19642">
    <property type="entry name" value="DUF6145"/>
    <property type="match status" value="1"/>
</dbReference>
<organism evidence="1 2">
    <name type="scientific">Anaerocolumna xylanovorans DSM 12503</name>
    <dbReference type="NCBI Taxonomy" id="1121345"/>
    <lineage>
        <taxon>Bacteria</taxon>
        <taxon>Bacillati</taxon>
        <taxon>Bacillota</taxon>
        <taxon>Clostridia</taxon>
        <taxon>Lachnospirales</taxon>
        <taxon>Lachnospiraceae</taxon>
        <taxon>Anaerocolumna</taxon>
    </lineage>
</organism>
<gene>
    <name evidence="1" type="ORF">SAMN02745217_04510</name>
</gene>
<evidence type="ECO:0000313" key="1">
    <source>
        <dbReference type="EMBL" id="SHO54071.1"/>
    </source>
</evidence>
<accession>A0A1M7YN23</accession>